<reference evidence="6" key="1">
    <citation type="submission" date="2023-01" db="EMBL/GenBank/DDBJ databases">
        <title>Whole genome sequence of Paucibacter sp. S2-9 isolated from pond sediment.</title>
        <authorList>
            <person name="Jung J.Y."/>
        </authorList>
    </citation>
    <scope>NUCLEOTIDE SEQUENCE</scope>
    <source>
        <strain evidence="6">S2-9</strain>
    </source>
</reference>
<dbReference type="GO" id="GO:0046872">
    <property type="term" value="F:metal ion binding"/>
    <property type="evidence" value="ECO:0007669"/>
    <property type="project" value="UniProtKB-KW"/>
</dbReference>
<gene>
    <name evidence="6" type="ORF">PFX98_22470</name>
</gene>
<dbReference type="Gene3D" id="3.40.630.10">
    <property type="entry name" value="Zn peptidases"/>
    <property type="match status" value="1"/>
</dbReference>
<keyword evidence="7" id="KW-1185">Reference proteome</keyword>
<evidence type="ECO:0000313" key="6">
    <source>
        <dbReference type="EMBL" id="WIT11622.1"/>
    </source>
</evidence>
<dbReference type="RefSeq" id="WP_285232707.1">
    <property type="nucleotide sequence ID" value="NZ_CP116346.1"/>
</dbReference>
<dbReference type="PANTHER" id="PTHR37326">
    <property type="entry name" value="BLL3975 PROTEIN"/>
    <property type="match status" value="1"/>
</dbReference>
<organism evidence="6 7">
    <name type="scientific">Paucibacter sediminis</name>
    <dbReference type="NCBI Taxonomy" id="3019553"/>
    <lineage>
        <taxon>Bacteria</taxon>
        <taxon>Pseudomonadati</taxon>
        <taxon>Pseudomonadota</taxon>
        <taxon>Betaproteobacteria</taxon>
        <taxon>Burkholderiales</taxon>
        <taxon>Sphaerotilaceae</taxon>
        <taxon>Roseateles</taxon>
    </lineage>
</organism>
<dbReference type="AlphaFoldDB" id="A0AA95NAS8"/>
<keyword evidence="3" id="KW-0378">Hydrolase</keyword>
<dbReference type="InterPro" id="IPR053138">
    <property type="entry name" value="N-alpha-Ac-DABA_deacetylase"/>
</dbReference>
<keyword evidence="4" id="KW-0862">Zinc</keyword>
<dbReference type="SUPFAM" id="SSF53187">
    <property type="entry name" value="Zn-dependent exopeptidases"/>
    <property type="match status" value="1"/>
</dbReference>
<dbReference type="PANTHER" id="PTHR37326:SF1">
    <property type="entry name" value="BLL3975 PROTEIN"/>
    <property type="match status" value="1"/>
</dbReference>
<evidence type="ECO:0000256" key="1">
    <source>
        <dbReference type="ARBA" id="ARBA00001947"/>
    </source>
</evidence>
<dbReference type="CDD" id="cd06250">
    <property type="entry name" value="M14_PaAOTO_like"/>
    <property type="match status" value="1"/>
</dbReference>
<keyword evidence="2" id="KW-0479">Metal-binding</keyword>
<protein>
    <submittedName>
        <fullName evidence="6">M14 family metallopeptidase</fullName>
    </submittedName>
</protein>
<accession>A0AA95NAS8</accession>
<dbReference type="InterPro" id="IPR055438">
    <property type="entry name" value="AstE_AspA_cat"/>
</dbReference>
<evidence type="ECO:0000259" key="5">
    <source>
        <dbReference type="Pfam" id="PF24827"/>
    </source>
</evidence>
<evidence type="ECO:0000256" key="2">
    <source>
        <dbReference type="ARBA" id="ARBA00022723"/>
    </source>
</evidence>
<dbReference type="GO" id="GO:0016788">
    <property type="term" value="F:hydrolase activity, acting on ester bonds"/>
    <property type="evidence" value="ECO:0007669"/>
    <property type="project" value="InterPro"/>
</dbReference>
<dbReference type="EMBL" id="CP116346">
    <property type="protein sequence ID" value="WIT11622.1"/>
    <property type="molecule type" value="Genomic_DNA"/>
</dbReference>
<evidence type="ECO:0000256" key="3">
    <source>
        <dbReference type="ARBA" id="ARBA00022801"/>
    </source>
</evidence>
<dbReference type="Proteomes" id="UP001177769">
    <property type="component" value="Chromosome"/>
</dbReference>
<proteinExistence type="predicted"/>
<evidence type="ECO:0000313" key="7">
    <source>
        <dbReference type="Proteomes" id="UP001177769"/>
    </source>
</evidence>
<feature type="domain" description="Succinylglutamate desuccinylase/Aspartoacylase catalytic" evidence="5">
    <location>
        <begin position="30"/>
        <end position="200"/>
    </location>
</feature>
<dbReference type="Pfam" id="PF24827">
    <property type="entry name" value="AstE_AspA_cat"/>
    <property type="match status" value="1"/>
</dbReference>
<comment type="cofactor">
    <cofactor evidence="1">
        <name>Zn(2+)</name>
        <dbReference type="ChEBI" id="CHEBI:29105"/>
    </cofactor>
</comment>
<evidence type="ECO:0000256" key="4">
    <source>
        <dbReference type="ARBA" id="ARBA00022833"/>
    </source>
</evidence>
<dbReference type="KEGG" id="pais:PFX98_22470"/>
<name>A0AA95NAS8_9BURK</name>
<sequence>MRTVLHALPDFSAGTTRTLRSLHFGSRGAAGKKAYLQASLHADEVPAMLVAQHLRRQLEALEAAGQLRGEIVLVPMANPIGLAQDLQGASLGRFDLSTGLNFNRHYKSLTAALIPLLEPRLSPDVASNTALIRGTAMQLLQAWQPATETEALKQRLQCLAMDADIVLDLHCDNQAVLHLYTGTPLAAQAAPLARYLGAQALLTCTASGDDPFDETVARIWWELGAHFAGRFPIAQACFAATVELRGEVEVEHGLATRDAGALIEWLRYEGLVDGRAAPLPAALCEATPLEGVEPITAPHSGLLVFLKAPGDAVQVGEPIAELLDPLTDQTTPLLAGVTGTLFARVARRYASRGMRVAKIAGQQAYRSGKLLSL</sequence>